<keyword evidence="3" id="KW-1133">Transmembrane helix</keyword>
<accession>A0A9D1KRW2</accession>
<dbReference type="Gene3D" id="3.30.450.20">
    <property type="entry name" value="PAS domain"/>
    <property type="match status" value="1"/>
</dbReference>
<feature type="domain" description="GGDEF" evidence="4">
    <location>
        <begin position="194"/>
        <end position="322"/>
    </location>
</feature>
<gene>
    <name evidence="5" type="ORF">IAC43_01650</name>
</gene>
<dbReference type="SUPFAM" id="SSF64182">
    <property type="entry name" value="DHH phosphoesterases"/>
    <property type="match status" value="1"/>
</dbReference>
<dbReference type="InterPro" id="IPR001667">
    <property type="entry name" value="DDH_dom"/>
</dbReference>
<comment type="catalytic activity">
    <reaction evidence="1">
        <text>3',3'-c-di-AMP + H2O = 5'-O-phosphonoadenylyl-(3'-&gt;5')-adenosine + H(+)</text>
        <dbReference type="Rhea" id="RHEA:54420"/>
        <dbReference type="ChEBI" id="CHEBI:15377"/>
        <dbReference type="ChEBI" id="CHEBI:15378"/>
        <dbReference type="ChEBI" id="CHEBI:71500"/>
        <dbReference type="ChEBI" id="CHEBI:138171"/>
    </reaction>
</comment>
<dbReference type="InterPro" id="IPR051319">
    <property type="entry name" value="Oligoribo/pAp-PDE_c-di-AMP_PDE"/>
</dbReference>
<dbReference type="PANTHER" id="PTHR47618">
    <property type="entry name" value="BIFUNCTIONAL OLIGORIBONUCLEASE AND PAP PHOSPHATASE NRNA"/>
    <property type="match status" value="1"/>
</dbReference>
<evidence type="ECO:0000313" key="5">
    <source>
        <dbReference type="EMBL" id="HIT93866.1"/>
    </source>
</evidence>
<dbReference type="EC" id="3.1.4.-" evidence="1"/>
<comment type="subcellular location">
    <subcellularLocation>
        <location evidence="1">Cell membrane</location>
    </subcellularLocation>
</comment>
<organism evidence="5 6">
    <name type="scientific">Candidatus Faecivivens stercoripullorum</name>
    <dbReference type="NCBI Taxonomy" id="2840805"/>
    <lineage>
        <taxon>Bacteria</taxon>
        <taxon>Bacillati</taxon>
        <taxon>Bacillota</taxon>
        <taxon>Clostridia</taxon>
        <taxon>Eubacteriales</taxon>
        <taxon>Oscillospiraceae</taxon>
        <taxon>Oscillospiraceae incertae sedis</taxon>
        <taxon>Candidatus Faecivivens</taxon>
    </lineage>
</organism>
<dbReference type="InterPro" id="IPR000160">
    <property type="entry name" value="GGDEF_dom"/>
</dbReference>
<feature type="binding site" evidence="2">
    <location>
        <position position="437"/>
    </location>
    <ligand>
        <name>Mn(2+)</name>
        <dbReference type="ChEBI" id="CHEBI:29035"/>
        <label>2</label>
    </ligand>
</feature>
<dbReference type="InterPro" id="IPR043128">
    <property type="entry name" value="Rev_trsase/Diguanyl_cyclase"/>
</dbReference>
<dbReference type="Gene3D" id="3.10.310.30">
    <property type="match status" value="1"/>
</dbReference>
<name>A0A9D1KRW2_9FIRM</name>
<dbReference type="PROSITE" id="PS50887">
    <property type="entry name" value="GGDEF"/>
    <property type="match status" value="1"/>
</dbReference>
<dbReference type="FunFam" id="3.90.1640.10:FF:000002">
    <property type="entry name" value="Cyclic-di-AMP phosphodiesterase"/>
    <property type="match status" value="1"/>
</dbReference>
<evidence type="ECO:0000256" key="3">
    <source>
        <dbReference type="SAM" id="Phobius"/>
    </source>
</evidence>
<feature type="binding site" evidence="2">
    <location>
        <position position="369"/>
    </location>
    <ligand>
        <name>Mn(2+)</name>
        <dbReference type="ChEBI" id="CHEBI:29035"/>
        <label>1</label>
    </ligand>
</feature>
<reference evidence="5" key="2">
    <citation type="journal article" date="2021" name="PeerJ">
        <title>Extensive microbial diversity within the chicken gut microbiome revealed by metagenomics and culture.</title>
        <authorList>
            <person name="Gilroy R."/>
            <person name="Ravi A."/>
            <person name="Getino M."/>
            <person name="Pursley I."/>
            <person name="Horton D.L."/>
            <person name="Alikhan N.F."/>
            <person name="Baker D."/>
            <person name="Gharbi K."/>
            <person name="Hall N."/>
            <person name="Watson M."/>
            <person name="Adriaenssens E.M."/>
            <person name="Foster-Nyarko E."/>
            <person name="Jarju S."/>
            <person name="Secka A."/>
            <person name="Antonio M."/>
            <person name="Oren A."/>
            <person name="Chaudhuri R.R."/>
            <person name="La Ragione R."/>
            <person name="Hildebrand F."/>
            <person name="Pallen M.J."/>
        </authorList>
    </citation>
    <scope>NUCLEOTIDE SEQUENCE</scope>
    <source>
        <strain evidence="5">ChiBcec7-5410</strain>
    </source>
</reference>
<dbReference type="PIRSF" id="PIRSF026583">
    <property type="entry name" value="YybT"/>
    <property type="match status" value="1"/>
</dbReference>
<comment type="function">
    <text evidence="1">Has phosphodiesterase (PDE) activity against cyclic-di-AMP (c-di-AMP).</text>
</comment>
<dbReference type="Pfam" id="PF01368">
    <property type="entry name" value="DHH"/>
    <property type="match status" value="1"/>
</dbReference>
<dbReference type="GO" id="GO:0005886">
    <property type="term" value="C:plasma membrane"/>
    <property type="evidence" value="ECO:0007669"/>
    <property type="project" value="UniProtKB-SubCell"/>
</dbReference>
<dbReference type="Gene3D" id="3.90.1640.10">
    <property type="entry name" value="inorganic pyrophosphatase (n-terminal core)"/>
    <property type="match status" value="1"/>
</dbReference>
<keyword evidence="2" id="KW-0479">Metal-binding</keyword>
<dbReference type="AlphaFoldDB" id="A0A9D1KRW2"/>
<keyword evidence="3" id="KW-0812">Transmembrane</keyword>
<dbReference type="GO" id="GO:0003676">
    <property type="term" value="F:nucleic acid binding"/>
    <property type="evidence" value="ECO:0007669"/>
    <property type="project" value="UniProtKB-UniRule"/>
</dbReference>
<dbReference type="Gene3D" id="3.30.70.270">
    <property type="match status" value="1"/>
</dbReference>
<keyword evidence="2" id="KW-0464">Manganese</keyword>
<dbReference type="InterPro" id="IPR038763">
    <property type="entry name" value="DHH_sf"/>
</dbReference>
<dbReference type="Pfam" id="PF02272">
    <property type="entry name" value="DHHA1"/>
    <property type="match status" value="1"/>
</dbReference>
<evidence type="ECO:0000259" key="4">
    <source>
        <dbReference type="PROSITE" id="PS50887"/>
    </source>
</evidence>
<feature type="binding site" evidence="2">
    <location>
        <position position="516"/>
    </location>
    <ligand>
        <name>Mn(2+)</name>
        <dbReference type="ChEBI" id="CHEBI:29035"/>
        <label>2</label>
    </ligand>
</feature>
<evidence type="ECO:0000313" key="6">
    <source>
        <dbReference type="Proteomes" id="UP000824160"/>
    </source>
</evidence>
<dbReference type="GO" id="GO:0046872">
    <property type="term" value="F:metal ion binding"/>
    <property type="evidence" value="ECO:0007669"/>
    <property type="project" value="UniProtKB-KW"/>
</dbReference>
<dbReference type="InterPro" id="IPR003156">
    <property type="entry name" value="DHHA1_dom"/>
</dbReference>
<feature type="binding site" evidence="2">
    <location>
        <position position="371"/>
    </location>
    <ligand>
        <name>Mn(2+)</name>
        <dbReference type="ChEBI" id="CHEBI:29035"/>
        <label>2</label>
    </ligand>
</feature>
<reference evidence="5" key="1">
    <citation type="submission" date="2020-10" db="EMBL/GenBank/DDBJ databases">
        <authorList>
            <person name="Gilroy R."/>
        </authorList>
    </citation>
    <scope>NUCLEOTIDE SEQUENCE</scope>
    <source>
        <strain evidence="5">ChiBcec7-5410</strain>
    </source>
</reference>
<keyword evidence="1" id="KW-0378">Hydrolase</keyword>
<dbReference type="Proteomes" id="UP000824160">
    <property type="component" value="Unassembled WGS sequence"/>
</dbReference>
<keyword evidence="1 3" id="KW-0472">Membrane</keyword>
<proteinExistence type="inferred from homology"/>
<dbReference type="Pfam" id="PF24898">
    <property type="entry name" value="GGDEF_GdpP"/>
    <property type="match status" value="1"/>
</dbReference>
<evidence type="ECO:0000256" key="2">
    <source>
        <dbReference type="PIRSR" id="PIRSR026583-50"/>
    </source>
</evidence>
<feature type="binding site" evidence="2">
    <location>
        <position position="365"/>
    </location>
    <ligand>
        <name>Mn(2+)</name>
        <dbReference type="ChEBI" id="CHEBI:29035"/>
        <label>1</label>
    </ligand>
</feature>
<dbReference type="InterPro" id="IPR014528">
    <property type="entry name" value="GdpP/PdeA"/>
</dbReference>
<comment type="caution">
    <text evidence="5">The sequence shown here is derived from an EMBL/GenBank/DDBJ whole genome shotgun (WGS) entry which is preliminary data.</text>
</comment>
<dbReference type="PANTHER" id="PTHR47618:SF2">
    <property type="entry name" value="CYCLIC-DI-AMP PHOSPHODIESTERASE GDPP"/>
    <property type="match status" value="1"/>
</dbReference>
<dbReference type="GO" id="GO:0016787">
    <property type="term" value="F:hydrolase activity"/>
    <property type="evidence" value="ECO:0007669"/>
    <property type="project" value="UniProtKB-UniRule"/>
</dbReference>
<keyword evidence="1" id="KW-1003">Cell membrane</keyword>
<feature type="transmembrane region" description="Helical" evidence="3">
    <location>
        <begin position="12"/>
        <end position="30"/>
    </location>
</feature>
<dbReference type="SMART" id="SM00267">
    <property type="entry name" value="GGDEF"/>
    <property type="match status" value="1"/>
</dbReference>
<dbReference type="EMBL" id="DVLW01000043">
    <property type="protein sequence ID" value="HIT93866.1"/>
    <property type="molecule type" value="Genomic_DNA"/>
</dbReference>
<sequence length="670" mass="75052">MKRPRVWNIRGHMVILAGICLILAAVTWFIQPVAAYILIPCALAYGVYILVRLRGLNRHLRGMLAGIASQLDPAQQELIEHFPIPCIAVSASREILWYSESFQQEVLVKKELIGEYIDQLTGTQLEEFCQKDESVRIGERSYRVRGMHPGDVTVPMNAEDTHANDGKRHSEDFYLLYFIDVTEMERDATLYRETRPSVMLIVLDNYNELMQKAKESEKSRILSAVDSLLEDFSNRMTNSFIKRYDGEQFLMVVEEQHLEKIIQSRFSLLDDIRKIESGGLSVTLSIGIGRGEKTLAESEASARQALDMALGRGGDQAAIKTGTLYEFYGGVSKGVEKRTKVKSRMVANALSELIENADKVLVMGHKFGDLDCVGASAGMATAIRASGKKAYIVIDREKNLSKTLIEMVKSDGNHDLFIDPDEALFSITPHTLLIVCDTHTRNLVESQQVYERCKTVVVIDHHRKMVNHIENAVIFYHEPYASSASEMVTELIQYMGEDCTITSVVAQALLAGIMLDTRSFAMRTGVRTFEAAAYLRRIGADTVVVRKMFSNTMDSYQRKSRIVSNAQIYRKCAVAQSDFSSDDMRVVAPQAADELLSIDEVDASFVLYETSGVINISARSMGLINVQLIMEKMGGGGHQTMAATQLRGVEMEKAKQLLFESIDDYYTTHT</sequence>
<feature type="binding site" evidence="2">
    <location>
        <position position="437"/>
    </location>
    <ligand>
        <name>Mn(2+)</name>
        <dbReference type="ChEBI" id="CHEBI:29035"/>
        <label>1</label>
    </ligand>
</feature>
<protein>
    <recommendedName>
        <fullName evidence="1">Cyclic-di-AMP phosphodiesterase</fullName>
        <ecNumber evidence="1">3.1.4.-</ecNumber>
    </recommendedName>
</protein>
<feature type="binding site" evidence="2">
    <location>
        <position position="461"/>
    </location>
    <ligand>
        <name>Mn(2+)</name>
        <dbReference type="ChEBI" id="CHEBI:29035"/>
        <label>2</label>
    </ligand>
</feature>
<comment type="similarity">
    <text evidence="1">Belongs to the GdpP/PdeA phosphodiesterase family.</text>
</comment>
<comment type="cofactor">
    <cofactor evidence="2">
        <name>Mn(2+)</name>
        <dbReference type="ChEBI" id="CHEBI:29035"/>
    </cofactor>
    <text evidence="2">For phosphodiesterase activity, probably binds 2 Mn(2+) per subunit.</text>
</comment>
<evidence type="ECO:0000256" key="1">
    <source>
        <dbReference type="PIRNR" id="PIRNR026583"/>
    </source>
</evidence>